<feature type="region of interest" description="Disordered" evidence="1">
    <location>
        <begin position="1"/>
        <end position="22"/>
    </location>
</feature>
<feature type="compositionally biased region" description="Basic and acidic residues" evidence="1">
    <location>
        <begin position="1"/>
        <end position="14"/>
    </location>
</feature>
<comment type="caution">
    <text evidence="2">The sequence shown here is derived from an EMBL/GenBank/DDBJ whole genome shotgun (WGS) entry which is preliminary data.</text>
</comment>
<protein>
    <submittedName>
        <fullName evidence="2">Uncharacterized protein</fullName>
    </submittedName>
</protein>
<accession>A0ABS7H9E6</accession>
<name>A0ABS7H9E6_9HYPH</name>
<feature type="compositionally biased region" description="Basic and acidic residues" evidence="1">
    <location>
        <begin position="37"/>
        <end position="50"/>
    </location>
</feature>
<proteinExistence type="predicted"/>
<evidence type="ECO:0000313" key="2">
    <source>
        <dbReference type="EMBL" id="MBW9063074.1"/>
    </source>
</evidence>
<sequence>MVEQGRYRTREDMRTSVQKGKAASSLAYGYQFKAAHDERGDRIPGLRETDETGSAP</sequence>
<evidence type="ECO:0000256" key="1">
    <source>
        <dbReference type="SAM" id="MobiDB-lite"/>
    </source>
</evidence>
<feature type="region of interest" description="Disordered" evidence="1">
    <location>
        <begin position="37"/>
        <end position="56"/>
    </location>
</feature>
<evidence type="ECO:0000313" key="3">
    <source>
        <dbReference type="Proteomes" id="UP000757604"/>
    </source>
</evidence>
<gene>
    <name evidence="2" type="ORF">JNB71_07060</name>
</gene>
<organism evidence="2 3">
    <name type="scientific">Rhizobium herbae</name>
    <dbReference type="NCBI Taxonomy" id="508661"/>
    <lineage>
        <taxon>Bacteria</taxon>
        <taxon>Pseudomonadati</taxon>
        <taxon>Pseudomonadota</taxon>
        <taxon>Alphaproteobacteria</taxon>
        <taxon>Hyphomicrobiales</taxon>
        <taxon>Rhizobiaceae</taxon>
        <taxon>Rhizobium/Agrobacterium group</taxon>
        <taxon>Rhizobium</taxon>
    </lineage>
</organism>
<dbReference type="EMBL" id="JAEUAO010000001">
    <property type="protein sequence ID" value="MBW9063074.1"/>
    <property type="molecule type" value="Genomic_DNA"/>
</dbReference>
<reference evidence="2 3" key="1">
    <citation type="journal article" date="2021" name="MBio">
        <title>Poor Competitiveness of Bradyrhizobium in Pigeon Pea Root Colonization in Indian Soils.</title>
        <authorList>
            <person name="Chalasani D."/>
            <person name="Basu A."/>
            <person name="Pullabhotla S.V.S.R.N."/>
            <person name="Jorrin B."/>
            <person name="Neal A.L."/>
            <person name="Poole P.S."/>
            <person name="Podile A.R."/>
            <person name="Tkacz A."/>
        </authorList>
    </citation>
    <scope>NUCLEOTIDE SEQUENCE [LARGE SCALE GENOMIC DNA]</scope>
    <source>
        <strain evidence="2 3">HU44</strain>
    </source>
</reference>
<dbReference type="Proteomes" id="UP000757604">
    <property type="component" value="Unassembled WGS sequence"/>
</dbReference>
<keyword evidence="3" id="KW-1185">Reference proteome</keyword>